<name>A0A921AX72_9BACT</name>
<evidence type="ECO:0000256" key="7">
    <source>
        <dbReference type="ARBA" id="ARBA00023141"/>
    </source>
</evidence>
<dbReference type="RefSeq" id="WP_304122479.1">
    <property type="nucleotide sequence ID" value="NZ_DYZA01000145.1"/>
</dbReference>
<keyword evidence="7 9" id="KW-0057">Aromatic amino acid biosynthesis</keyword>
<dbReference type="InterPro" id="IPR011060">
    <property type="entry name" value="RibuloseP-bd_barrel"/>
</dbReference>
<dbReference type="InterPro" id="IPR001240">
    <property type="entry name" value="PRAI_dom"/>
</dbReference>
<feature type="domain" description="N-(5'phosphoribosyl) anthranilate isomerase (PRAI)" evidence="10">
    <location>
        <begin position="3"/>
        <end position="194"/>
    </location>
</feature>
<gene>
    <name evidence="9" type="primary">trpF</name>
    <name evidence="11" type="ORF">K8W16_07240</name>
</gene>
<reference evidence="11" key="1">
    <citation type="journal article" date="2021" name="PeerJ">
        <title>Extensive microbial diversity within the chicken gut microbiome revealed by metagenomics and culture.</title>
        <authorList>
            <person name="Gilroy R."/>
            <person name="Ravi A."/>
            <person name="Getino M."/>
            <person name="Pursley I."/>
            <person name="Horton D.L."/>
            <person name="Alikhan N.F."/>
            <person name="Baker D."/>
            <person name="Gharbi K."/>
            <person name="Hall N."/>
            <person name="Watson M."/>
            <person name="Adriaenssens E.M."/>
            <person name="Foster-Nyarko E."/>
            <person name="Jarju S."/>
            <person name="Secka A."/>
            <person name="Antonio M."/>
            <person name="Oren A."/>
            <person name="Chaudhuri R.R."/>
            <person name="La Ragione R."/>
            <person name="Hildebrand F."/>
            <person name="Pallen M.J."/>
        </authorList>
    </citation>
    <scope>NUCLEOTIDE SEQUENCE</scope>
    <source>
        <strain evidence="11">ChiGjej2B2-19336</strain>
    </source>
</reference>
<dbReference type="Pfam" id="PF00697">
    <property type="entry name" value="PRAI"/>
    <property type="match status" value="1"/>
</dbReference>
<dbReference type="InterPro" id="IPR044643">
    <property type="entry name" value="TrpF_fam"/>
</dbReference>
<evidence type="ECO:0000256" key="6">
    <source>
        <dbReference type="ARBA" id="ARBA00022822"/>
    </source>
</evidence>
<comment type="pathway">
    <text evidence="2 9">Amino-acid biosynthesis; L-tryptophan biosynthesis; L-tryptophan from chorismate: step 3/5.</text>
</comment>
<evidence type="ECO:0000256" key="2">
    <source>
        <dbReference type="ARBA" id="ARBA00004664"/>
    </source>
</evidence>
<accession>A0A921AX72</accession>
<dbReference type="GO" id="GO:0000162">
    <property type="term" value="P:L-tryptophan biosynthetic process"/>
    <property type="evidence" value="ECO:0007669"/>
    <property type="project" value="UniProtKB-UniRule"/>
</dbReference>
<keyword evidence="8 9" id="KW-0413">Isomerase</keyword>
<evidence type="ECO:0000256" key="9">
    <source>
        <dbReference type="HAMAP-Rule" id="MF_00135"/>
    </source>
</evidence>
<dbReference type="PANTHER" id="PTHR42894">
    <property type="entry name" value="N-(5'-PHOSPHORIBOSYL)ANTHRANILATE ISOMERASE"/>
    <property type="match status" value="1"/>
</dbReference>
<sequence length="228" mass="24826">MRIKICGMSDQGAIERAASLGVEFCGFVFHEKSPRNVTALQAARLETFGMKRVGVFVHQSAEEIQDIVRAASLDYVQLHGGQSADFARAFPAESVIRVLWPAKYASRKELEEDIAAFAGTCGMYLLDAGMGSGRELDWEALRGLSFPRPWFLSGGLGPENAARALGFCVPDGLDFNSKLESAPGVKDEALMVRAVAAVRRWEQSHGGSFQDTGHCTTCNRRGPEGEIR</sequence>
<organism evidence="11 12">
    <name type="scientific">Mailhella massiliensis</name>
    <dbReference type="NCBI Taxonomy" id="1903261"/>
    <lineage>
        <taxon>Bacteria</taxon>
        <taxon>Pseudomonadati</taxon>
        <taxon>Thermodesulfobacteriota</taxon>
        <taxon>Desulfovibrionia</taxon>
        <taxon>Desulfovibrionales</taxon>
        <taxon>Desulfovibrionaceae</taxon>
        <taxon>Mailhella</taxon>
    </lineage>
</organism>
<dbReference type="PANTHER" id="PTHR42894:SF1">
    <property type="entry name" value="N-(5'-PHOSPHORIBOSYL)ANTHRANILATE ISOMERASE"/>
    <property type="match status" value="1"/>
</dbReference>
<protein>
    <recommendedName>
        <fullName evidence="4 9">N-(5'-phosphoribosyl)anthranilate isomerase</fullName>
        <shortName evidence="9">PRAI</shortName>
        <ecNumber evidence="3 9">5.3.1.24</ecNumber>
    </recommendedName>
</protein>
<evidence type="ECO:0000256" key="4">
    <source>
        <dbReference type="ARBA" id="ARBA00022272"/>
    </source>
</evidence>
<evidence type="ECO:0000256" key="3">
    <source>
        <dbReference type="ARBA" id="ARBA00012572"/>
    </source>
</evidence>
<evidence type="ECO:0000313" key="12">
    <source>
        <dbReference type="Proteomes" id="UP000698963"/>
    </source>
</evidence>
<reference evidence="11" key="2">
    <citation type="submission" date="2021-09" db="EMBL/GenBank/DDBJ databases">
        <authorList>
            <person name="Gilroy R."/>
        </authorList>
    </citation>
    <scope>NUCLEOTIDE SEQUENCE</scope>
    <source>
        <strain evidence="11">ChiGjej2B2-19336</strain>
    </source>
</reference>
<evidence type="ECO:0000313" key="11">
    <source>
        <dbReference type="EMBL" id="HJD97423.1"/>
    </source>
</evidence>
<dbReference type="InterPro" id="IPR013785">
    <property type="entry name" value="Aldolase_TIM"/>
</dbReference>
<evidence type="ECO:0000256" key="8">
    <source>
        <dbReference type="ARBA" id="ARBA00023235"/>
    </source>
</evidence>
<keyword evidence="5 9" id="KW-0028">Amino-acid biosynthesis</keyword>
<dbReference type="HAMAP" id="MF_00135">
    <property type="entry name" value="PRAI"/>
    <property type="match status" value="1"/>
</dbReference>
<comment type="catalytic activity">
    <reaction evidence="1 9">
        <text>N-(5-phospho-beta-D-ribosyl)anthranilate = 1-(2-carboxyphenylamino)-1-deoxy-D-ribulose 5-phosphate</text>
        <dbReference type="Rhea" id="RHEA:21540"/>
        <dbReference type="ChEBI" id="CHEBI:18277"/>
        <dbReference type="ChEBI" id="CHEBI:58613"/>
        <dbReference type="EC" id="5.3.1.24"/>
    </reaction>
</comment>
<dbReference type="AlphaFoldDB" id="A0A921AX72"/>
<comment type="caution">
    <text evidence="11">The sequence shown here is derived from an EMBL/GenBank/DDBJ whole genome shotgun (WGS) entry which is preliminary data.</text>
</comment>
<dbReference type="GO" id="GO:0004640">
    <property type="term" value="F:phosphoribosylanthranilate isomerase activity"/>
    <property type="evidence" value="ECO:0007669"/>
    <property type="project" value="UniProtKB-UniRule"/>
</dbReference>
<dbReference type="EMBL" id="DYZA01000145">
    <property type="protein sequence ID" value="HJD97423.1"/>
    <property type="molecule type" value="Genomic_DNA"/>
</dbReference>
<evidence type="ECO:0000259" key="10">
    <source>
        <dbReference type="Pfam" id="PF00697"/>
    </source>
</evidence>
<proteinExistence type="inferred from homology"/>
<dbReference type="CDD" id="cd00405">
    <property type="entry name" value="PRAI"/>
    <property type="match status" value="1"/>
</dbReference>
<dbReference type="EC" id="5.3.1.24" evidence="3 9"/>
<evidence type="ECO:0000256" key="5">
    <source>
        <dbReference type="ARBA" id="ARBA00022605"/>
    </source>
</evidence>
<dbReference type="SUPFAM" id="SSF51366">
    <property type="entry name" value="Ribulose-phoshate binding barrel"/>
    <property type="match status" value="1"/>
</dbReference>
<comment type="similarity">
    <text evidence="9">Belongs to the TrpF family.</text>
</comment>
<dbReference type="Proteomes" id="UP000698963">
    <property type="component" value="Unassembled WGS sequence"/>
</dbReference>
<evidence type="ECO:0000256" key="1">
    <source>
        <dbReference type="ARBA" id="ARBA00001164"/>
    </source>
</evidence>
<dbReference type="Gene3D" id="3.20.20.70">
    <property type="entry name" value="Aldolase class I"/>
    <property type="match status" value="1"/>
</dbReference>
<keyword evidence="6 9" id="KW-0822">Tryptophan biosynthesis</keyword>